<dbReference type="Proteomes" id="UP000827768">
    <property type="component" value="Segment"/>
</dbReference>
<gene>
    <name evidence="1" type="primary">91</name>
    <name evidence="1" type="ORF">SEA_PUMPERNICKEL_91</name>
</gene>
<accession>A0AAE8Y9X1</accession>
<keyword evidence="2" id="KW-1185">Reference proteome</keyword>
<dbReference type="KEGG" id="vg:80019731"/>
<dbReference type="EMBL" id="OK040790">
    <property type="protein sequence ID" value="UDL15882.1"/>
    <property type="molecule type" value="Genomic_DNA"/>
</dbReference>
<name>A0AAE8Y9X1_9CAUD</name>
<evidence type="ECO:0000313" key="1">
    <source>
        <dbReference type="EMBL" id="UDL15882.1"/>
    </source>
</evidence>
<reference evidence="1" key="1">
    <citation type="submission" date="2021-09" db="EMBL/GenBank/DDBJ databases">
        <authorList>
            <person name="Andersen S.H."/>
            <person name="Beall E.A."/>
            <person name="Cappelle B."/>
            <person name="Falteisek K.J."/>
            <person name="Fenske B.A."/>
            <person name="Gansluckner N.W."/>
            <person name="Gilbertson S.M."/>
            <person name="Krings K.J."/>
            <person name="Mobeck M."/>
            <person name="Odeku J.O."/>
            <person name="Poncelet M.E."/>
            <person name="Rohr J.R."/>
            <person name="Rolands L."/>
            <person name="Whipple C.D."/>
            <person name="Whipple E.M."/>
            <person name="Spring A.M."/>
            <person name="Klyczek K."/>
            <person name="Garlena R.A."/>
            <person name="Russell D.A."/>
            <person name="Pope W.H."/>
            <person name="Jacobs-Sera D."/>
            <person name="Hatfull G.F."/>
        </authorList>
    </citation>
    <scope>NUCLEOTIDE SEQUENCE</scope>
</reference>
<proteinExistence type="predicted"/>
<dbReference type="GeneID" id="80019731"/>
<dbReference type="RefSeq" id="YP_010755122.1">
    <property type="nucleotide sequence ID" value="NC_073468.1"/>
</dbReference>
<protein>
    <submittedName>
        <fullName evidence="1">Tail assembly chaperone</fullName>
    </submittedName>
</protein>
<evidence type="ECO:0000313" key="2">
    <source>
        <dbReference type="Proteomes" id="UP000827768"/>
    </source>
</evidence>
<sequence>MIGNVAFDLSLGNGPSEADILKVVNDPLGPVTTHLRKVGRRVVIAARAQVGKDTGELARSIHYNVRKYGGLPEVWIGTYNNIAWMHHEGTRPHAISARNAQYLRFSSKGRMVYARTVMHPGTKPNRFLTDNIYLARL</sequence>
<organism evidence="1 2">
    <name type="scientific">Microbacterium phage Pumpernickel</name>
    <dbReference type="NCBI Taxonomy" id="2885983"/>
    <lineage>
        <taxon>Viruses</taxon>
        <taxon>Duplodnaviria</taxon>
        <taxon>Heunggongvirae</taxon>
        <taxon>Uroviricota</taxon>
        <taxon>Caudoviricetes</taxon>
        <taxon>Pumpernickelvirus</taxon>
        <taxon>Pumpernickelvirus pumpernickel</taxon>
    </lineage>
</organism>